<organism evidence="1 2">
    <name type="scientific">Chryseolinea soli</name>
    <dbReference type="NCBI Taxonomy" id="2321403"/>
    <lineage>
        <taxon>Bacteria</taxon>
        <taxon>Pseudomonadati</taxon>
        <taxon>Bacteroidota</taxon>
        <taxon>Cytophagia</taxon>
        <taxon>Cytophagales</taxon>
        <taxon>Fulvivirgaceae</taxon>
        <taxon>Chryseolinea</taxon>
    </lineage>
</organism>
<accession>A0A385SHJ9</accession>
<proteinExistence type="predicted"/>
<dbReference type="RefSeq" id="WP_119753060.1">
    <property type="nucleotide sequence ID" value="NZ_CP032382.1"/>
</dbReference>
<name>A0A385SHJ9_9BACT</name>
<evidence type="ECO:0000313" key="2">
    <source>
        <dbReference type="Proteomes" id="UP000266183"/>
    </source>
</evidence>
<dbReference type="AlphaFoldDB" id="A0A385SHJ9"/>
<dbReference type="Proteomes" id="UP000266183">
    <property type="component" value="Chromosome"/>
</dbReference>
<dbReference type="EMBL" id="CP032382">
    <property type="protein sequence ID" value="AYB29747.1"/>
    <property type="molecule type" value="Genomic_DNA"/>
</dbReference>
<evidence type="ECO:0000313" key="1">
    <source>
        <dbReference type="EMBL" id="AYB29747.1"/>
    </source>
</evidence>
<sequence length="196" mass="23312">MWNKWTLVSCALAVQLLSCNKDERVRERFKTQSKFHCQIVVDRNQYEHDSILLVKKLSSIIEDKEDPYNALAFDKNTIVNIDTILYDSQKRHCAIFVILKIYEPITKVWVYDGLVHFAELDSNPQDSLNWDIYAHHGAIHINSETYEKMSYILRFHNLAGRSYTGYLNNRQEFNLDDCRFWDSLRFKDTIQQEGFY</sequence>
<keyword evidence="2" id="KW-1185">Reference proteome</keyword>
<reference evidence="2" key="1">
    <citation type="submission" date="2018-09" db="EMBL/GenBank/DDBJ databases">
        <title>Chryseolinea sp. KIS68-18 isolated from soil.</title>
        <authorList>
            <person name="Weon H.-Y."/>
            <person name="Kwon S.-W."/>
            <person name="Lee S.A."/>
        </authorList>
    </citation>
    <scope>NUCLEOTIDE SEQUENCE [LARGE SCALE GENOMIC DNA]</scope>
    <source>
        <strain evidence="2">KIS68-18</strain>
    </source>
</reference>
<gene>
    <name evidence="1" type="ORF">D4L85_03775</name>
</gene>
<protein>
    <submittedName>
        <fullName evidence="1">Uncharacterized protein</fullName>
    </submittedName>
</protein>
<dbReference type="KEGG" id="chk:D4L85_03775"/>
<dbReference type="OrthoDB" id="1382202at2"/>